<reference evidence="1 2" key="1">
    <citation type="submission" date="2020-11" db="EMBL/GenBank/DDBJ databases">
        <authorList>
            <person name="Peeters C."/>
        </authorList>
    </citation>
    <scope>NUCLEOTIDE SEQUENCE [LARGE SCALE GENOMIC DNA]</scope>
    <source>
        <strain evidence="1 2">LMG 8286</strain>
    </source>
</reference>
<organism evidence="1 2">
    <name type="scientific">Campylobacter suis</name>
    <dbReference type="NCBI Taxonomy" id="2790657"/>
    <lineage>
        <taxon>Bacteria</taxon>
        <taxon>Pseudomonadati</taxon>
        <taxon>Campylobacterota</taxon>
        <taxon>Epsilonproteobacteria</taxon>
        <taxon>Campylobacterales</taxon>
        <taxon>Campylobacteraceae</taxon>
        <taxon>Campylobacter</taxon>
    </lineage>
</organism>
<keyword evidence="2" id="KW-1185">Reference proteome</keyword>
<dbReference type="EMBL" id="CAJHOE010000006">
    <property type="protein sequence ID" value="CAD7289107.1"/>
    <property type="molecule type" value="Genomic_DNA"/>
</dbReference>
<accession>A0ABN7K9Q3</accession>
<name>A0ABN7K9Q3_9BACT</name>
<dbReference type="Proteomes" id="UP000789359">
    <property type="component" value="Unassembled WGS sequence"/>
</dbReference>
<proteinExistence type="predicted"/>
<gene>
    <name evidence="1" type="ORF">LMG8286_01651</name>
</gene>
<evidence type="ECO:0000313" key="1">
    <source>
        <dbReference type="EMBL" id="CAD7289107.1"/>
    </source>
</evidence>
<dbReference type="RefSeq" id="WP_230057392.1">
    <property type="nucleotide sequence ID" value="NZ_CAJHOE010000006.1"/>
</dbReference>
<comment type="caution">
    <text evidence="1">The sequence shown here is derived from an EMBL/GenBank/DDBJ whole genome shotgun (WGS) entry which is preliminary data.</text>
</comment>
<protein>
    <submittedName>
        <fullName evidence="1">Uncharacterized protein</fullName>
    </submittedName>
</protein>
<sequence length="132" mass="15408">MRAIVLFCSLFVVLFATPYELARSYAEYYSRALPQRRDINFTLTALLNVGEELYYHYKINDASSKAILKMSDDELKKYRQILIKRSIETHCKDPRVVPMLAGGIKLHHLFYRDSGAKLLFEFIIDKKLCNIP</sequence>
<evidence type="ECO:0000313" key="2">
    <source>
        <dbReference type="Proteomes" id="UP000789359"/>
    </source>
</evidence>